<dbReference type="EMBL" id="QUNI01000028">
    <property type="protein sequence ID" value="REG88764.1"/>
    <property type="molecule type" value="Genomic_DNA"/>
</dbReference>
<evidence type="ECO:0000313" key="1">
    <source>
        <dbReference type="EMBL" id="REG88764.1"/>
    </source>
</evidence>
<reference evidence="1 2" key="1">
    <citation type="submission" date="2018-08" db="EMBL/GenBank/DDBJ databases">
        <title>Genomic Encyclopedia of Archaeal and Bacterial Type Strains, Phase II (KMG-II): from individual species to whole genera.</title>
        <authorList>
            <person name="Goeker M."/>
        </authorList>
    </citation>
    <scope>NUCLEOTIDE SEQUENCE [LARGE SCALE GENOMIC DNA]</scope>
    <source>
        <strain evidence="1 2">DSM 100880</strain>
    </source>
</reference>
<accession>A0A3E0DVX7</accession>
<comment type="caution">
    <text evidence="1">The sequence shown here is derived from an EMBL/GenBank/DDBJ whole genome shotgun (WGS) entry which is preliminary data.</text>
</comment>
<evidence type="ECO:0000313" key="2">
    <source>
        <dbReference type="Proteomes" id="UP000257136"/>
    </source>
</evidence>
<dbReference type="AlphaFoldDB" id="A0A3E0DVX7"/>
<keyword evidence="2" id="KW-1185">Reference proteome</keyword>
<name>A0A3E0DVX7_9FLAO</name>
<dbReference type="RefSeq" id="WP_115815265.1">
    <property type="nucleotide sequence ID" value="NZ_QUNI01000028.1"/>
</dbReference>
<gene>
    <name evidence="1" type="ORF">C8P67_1284</name>
</gene>
<protein>
    <submittedName>
        <fullName evidence="1">Uncharacterized protein</fullName>
    </submittedName>
</protein>
<dbReference type="OrthoDB" id="9768147at2"/>
<organism evidence="1 2">
    <name type="scientific">Flavobacterium aquicola</name>
    <dbReference type="NCBI Taxonomy" id="1682742"/>
    <lineage>
        <taxon>Bacteria</taxon>
        <taxon>Pseudomonadati</taxon>
        <taxon>Bacteroidota</taxon>
        <taxon>Flavobacteriia</taxon>
        <taxon>Flavobacteriales</taxon>
        <taxon>Flavobacteriaceae</taxon>
        <taxon>Flavobacterium</taxon>
    </lineage>
</organism>
<dbReference type="Proteomes" id="UP000257136">
    <property type="component" value="Unassembled WGS sequence"/>
</dbReference>
<proteinExistence type="predicted"/>
<sequence>MNDFFKIITKVKILILFVLFTQNTFSQKSVASEKYKTKKDKINIVFVPFFNKETDEQFTFYLNQGRFTIADTTKTSQNLRNEFLKNSWFKNFIDGFDQNLKSEKNLFANVTENEIKDFKINTLNSDLIYIHSAIESKIVTKINKSGNITLYFTIAVYDLESGEFIFKCKAKSKSEFKNSLADKSGTIKTLTQDLFACFEEKFK</sequence>